<evidence type="ECO:0008006" key="3">
    <source>
        <dbReference type="Google" id="ProtNLM"/>
    </source>
</evidence>
<proteinExistence type="predicted"/>
<dbReference type="OrthoDB" id="6157693at2759"/>
<reference evidence="1 2" key="1">
    <citation type="journal article" date="2019" name="Sci. Rep.">
        <title>Orb-weaving spider Araneus ventricosus genome elucidates the spidroin gene catalogue.</title>
        <authorList>
            <person name="Kono N."/>
            <person name="Nakamura H."/>
            <person name="Ohtoshi R."/>
            <person name="Moran D.A.P."/>
            <person name="Shinohara A."/>
            <person name="Yoshida Y."/>
            <person name="Fujiwara M."/>
            <person name="Mori M."/>
            <person name="Tomita M."/>
            <person name="Arakawa K."/>
        </authorList>
    </citation>
    <scope>NUCLEOTIDE SEQUENCE [LARGE SCALE GENOMIC DNA]</scope>
</reference>
<gene>
    <name evidence="1" type="ORF">AVEN_110895_1</name>
</gene>
<keyword evidence="2" id="KW-1185">Reference proteome</keyword>
<dbReference type="EMBL" id="BGPR01122042">
    <property type="protein sequence ID" value="GBN23099.1"/>
    <property type="molecule type" value="Genomic_DNA"/>
</dbReference>
<organism evidence="1 2">
    <name type="scientific">Araneus ventricosus</name>
    <name type="common">Orbweaver spider</name>
    <name type="synonym">Epeira ventricosa</name>
    <dbReference type="NCBI Taxonomy" id="182803"/>
    <lineage>
        <taxon>Eukaryota</taxon>
        <taxon>Metazoa</taxon>
        <taxon>Ecdysozoa</taxon>
        <taxon>Arthropoda</taxon>
        <taxon>Chelicerata</taxon>
        <taxon>Arachnida</taxon>
        <taxon>Araneae</taxon>
        <taxon>Araneomorphae</taxon>
        <taxon>Entelegynae</taxon>
        <taxon>Araneoidea</taxon>
        <taxon>Araneidae</taxon>
        <taxon>Araneus</taxon>
    </lineage>
</organism>
<name>A0A4Y2M8U4_ARAVE</name>
<sequence length="208" mass="24272">MFRSKEKQTKIFNFVMCQHDRQGKIKDACFCSRKHRSFELAIAELYKVWEFDATAKTIRNCFKRGGFSNQTDDSDSDDEDAILADLKEKWKRVEGNERITDDATLSDTLEVDAELLTASYSTDEEILKSLMDNNKGQENDSYSENEDVIQTNPHRSEMLQSFETIKRGFQMEENVVDSIFSTLIKCEIFYENLTLRNAKQCKITEFFK</sequence>
<protein>
    <recommendedName>
        <fullName evidence="3">DDE-1 domain-containing protein</fullName>
    </recommendedName>
</protein>
<dbReference type="AlphaFoldDB" id="A0A4Y2M8U4"/>
<evidence type="ECO:0000313" key="1">
    <source>
        <dbReference type="EMBL" id="GBN23099.1"/>
    </source>
</evidence>
<evidence type="ECO:0000313" key="2">
    <source>
        <dbReference type="Proteomes" id="UP000499080"/>
    </source>
</evidence>
<comment type="caution">
    <text evidence="1">The sequence shown here is derived from an EMBL/GenBank/DDBJ whole genome shotgun (WGS) entry which is preliminary data.</text>
</comment>
<dbReference type="Proteomes" id="UP000499080">
    <property type="component" value="Unassembled WGS sequence"/>
</dbReference>
<accession>A0A4Y2M8U4</accession>